<feature type="domain" description="Plastocyanin-like" evidence="2">
    <location>
        <begin position="74"/>
        <end position="181"/>
    </location>
</feature>
<dbReference type="InterPro" id="IPR011707">
    <property type="entry name" value="Cu-oxidase-like_N"/>
</dbReference>
<proteinExistence type="inferred from homology"/>
<dbReference type="PROSITE" id="PS51318">
    <property type="entry name" value="TAT"/>
    <property type="match status" value="1"/>
</dbReference>
<dbReference type="InterPro" id="IPR006311">
    <property type="entry name" value="TAT_signal"/>
</dbReference>
<comment type="similarity">
    <text evidence="1">Belongs to the multicopper oxidase family.</text>
</comment>
<evidence type="ECO:0000256" key="1">
    <source>
        <dbReference type="ARBA" id="ARBA00010609"/>
    </source>
</evidence>
<accession>A0ABQ3XH00</accession>
<dbReference type="InterPro" id="IPR045087">
    <property type="entry name" value="Cu-oxidase_fam"/>
</dbReference>
<dbReference type="Gene3D" id="2.60.40.420">
    <property type="entry name" value="Cupredoxins - blue copper proteins"/>
    <property type="match status" value="2"/>
</dbReference>
<name>A0ABQ3XH00_9ACTN</name>
<dbReference type="Pfam" id="PF07732">
    <property type="entry name" value="Cu-oxidase_3"/>
    <property type="match status" value="1"/>
</dbReference>
<evidence type="ECO:0000313" key="4">
    <source>
        <dbReference type="Proteomes" id="UP000612282"/>
    </source>
</evidence>
<sequence length="195" mass="21425">MDGISRRRLLRWGAAVVAPLATGGAVGLRLAADLRHRSPAVPKFRVALPIPPVLRPTIEDGVDRYEIRQAEADVEIIPGRPTRILGYDGIFPGPTIEARRNRPVAVRHVNELDVPTVVHLHGGVLPPEEDGYPTDLVLPRGVHQQGHHAAGPGGIAHGERVYRYPNEQSAALLWYHDHRMDFTGRKFIGGWPGSI</sequence>
<dbReference type="SUPFAM" id="SSF49503">
    <property type="entry name" value="Cupredoxins"/>
    <property type="match status" value="1"/>
</dbReference>
<evidence type="ECO:0000259" key="2">
    <source>
        <dbReference type="Pfam" id="PF07732"/>
    </source>
</evidence>
<protein>
    <recommendedName>
        <fullName evidence="2">Plastocyanin-like domain-containing protein</fullName>
    </recommendedName>
</protein>
<gene>
    <name evidence="3" type="ORF">Aco03nite_061550</name>
</gene>
<dbReference type="PANTHER" id="PTHR48267">
    <property type="entry name" value="CUPREDOXIN SUPERFAMILY PROTEIN"/>
    <property type="match status" value="1"/>
</dbReference>
<keyword evidence="4" id="KW-1185">Reference proteome</keyword>
<organism evidence="3 4">
    <name type="scientific">Actinoplanes couchii</name>
    <dbReference type="NCBI Taxonomy" id="403638"/>
    <lineage>
        <taxon>Bacteria</taxon>
        <taxon>Bacillati</taxon>
        <taxon>Actinomycetota</taxon>
        <taxon>Actinomycetes</taxon>
        <taxon>Micromonosporales</taxon>
        <taxon>Micromonosporaceae</taxon>
        <taxon>Actinoplanes</taxon>
    </lineage>
</organism>
<dbReference type="RefSeq" id="WP_203800964.1">
    <property type="nucleotide sequence ID" value="NZ_BAAAQE010000099.1"/>
</dbReference>
<evidence type="ECO:0000313" key="3">
    <source>
        <dbReference type="EMBL" id="GID57751.1"/>
    </source>
</evidence>
<dbReference type="InterPro" id="IPR008972">
    <property type="entry name" value="Cupredoxin"/>
</dbReference>
<dbReference type="Proteomes" id="UP000612282">
    <property type="component" value="Unassembled WGS sequence"/>
</dbReference>
<dbReference type="PANTHER" id="PTHR48267:SF1">
    <property type="entry name" value="BILIRUBIN OXIDASE"/>
    <property type="match status" value="1"/>
</dbReference>
<dbReference type="EMBL" id="BOMG01000076">
    <property type="protein sequence ID" value="GID57751.1"/>
    <property type="molecule type" value="Genomic_DNA"/>
</dbReference>
<reference evidence="3 4" key="1">
    <citation type="submission" date="2021-01" db="EMBL/GenBank/DDBJ databases">
        <title>Whole genome shotgun sequence of Actinoplanes couchii NBRC 106145.</title>
        <authorList>
            <person name="Komaki H."/>
            <person name="Tamura T."/>
        </authorList>
    </citation>
    <scope>NUCLEOTIDE SEQUENCE [LARGE SCALE GENOMIC DNA]</scope>
    <source>
        <strain evidence="3 4">NBRC 106145</strain>
    </source>
</reference>
<comment type="caution">
    <text evidence="3">The sequence shown here is derived from an EMBL/GenBank/DDBJ whole genome shotgun (WGS) entry which is preliminary data.</text>
</comment>